<dbReference type="PANTHER" id="PTHR34382:SF7">
    <property type="entry name" value="PTS SYSTEM N,N'-DIACETYLCHITOBIOSE-SPECIFIC EIIA COMPONENT"/>
    <property type="match status" value="1"/>
</dbReference>
<keyword evidence="3" id="KW-0808">Transferase</keyword>
<dbReference type="CDD" id="cd00215">
    <property type="entry name" value="PTS_IIA_lac"/>
    <property type="match status" value="1"/>
</dbReference>
<dbReference type="InterPro" id="IPR036542">
    <property type="entry name" value="PTS_IIA_lac/cel_sf"/>
</dbReference>
<evidence type="ECO:0000256" key="6">
    <source>
        <dbReference type="PIRSR" id="PIRSR000699-2"/>
    </source>
</evidence>
<evidence type="ECO:0000256" key="4">
    <source>
        <dbReference type="ARBA" id="ARBA00022683"/>
    </source>
</evidence>
<dbReference type="EMBL" id="NRPP01000004">
    <property type="protein sequence ID" value="TFJ29137.1"/>
    <property type="molecule type" value="Genomic_DNA"/>
</dbReference>
<evidence type="ECO:0000256" key="3">
    <source>
        <dbReference type="ARBA" id="ARBA00022679"/>
    </source>
</evidence>
<dbReference type="Proteomes" id="UP000297938">
    <property type="component" value="Unassembled WGS sequence"/>
</dbReference>
<dbReference type="PANTHER" id="PTHR34382">
    <property type="entry name" value="PTS SYSTEM N,N'-DIACETYLCHITOBIOSE-SPECIFIC EIIA COMPONENT"/>
    <property type="match status" value="1"/>
</dbReference>
<comment type="cofactor">
    <cofactor evidence="6">
        <name>Mg(2+)</name>
        <dbReference type="ChEBI" id="CHEBI:18420"/>
    </cofactor>
    <text evidence="6">Binds 1 Mg(2+) ion per trimer.</text>
</comment>
<keyword evidence="4" id="KW-0598">Phosphotransferase system</keyword>
<evidence type="ECO:0000256" key="5">
    <source>
        <dbReference type="PIRSR" id="PIRSR000699-1"/>
    </source>
</evidence>
<evidence type="ECO:0000256" key="1">
    <source>
        <dbReference type="ARBA" id="ARBA00022448"/>
    </source>
</evidence>
<feature type="binding site" evidence="6">
    <location>
        <position position="81"/>
    </location>
    <ligand>
        <name>Mg(2+)</name>
        <dbReference type="ChEBI" id="CHEBI:18420"/>
        <note>ligand shared between all trimeric partners</note>
    </ligand>
</feature>
<dbReference type="GO" id="GO:0009401">
    <property type="term" value="P:phosphoenolpyruvate-dependent sugar phosphotransferase system"/>
    <property type="evidence" value="ECO:0007669"/>
    <property type="project" value="UniProtKB-KW"/>
</dbReference>
<keyword evidence="2" id="KW-0762">Sugar transport</keyword>
<dbReference type="SUPFAM" id="SSF46973">
    <property type="entry name" value="Enzyme IIa from lactose specific PTS, IIa-lac"/>
    <property type="match status" value="1"/>
</dbReference>
<dbReference type="PIRSF" id="PIRSF000699">
    <property type="entry name" value="PTS_IILac_III"/>
    <property type="match status" value="1"/>
</dbReference>
<keyword evidence="6" id="KW-0460">Magnesium</keyword>
<protein>
    <submittedName>
        <fullName evidence="8">PTS lactose/cellobiose transporter subunit IIA</fullName>
    </submittedName>
</protein>
<evidence type="ECO:0000313" key="9">
    <source>
        <dbReference type="Proteomes" id="UP000297938"/>
    </source>
</evidence>
<dbReference type="AlphaFoldDB" id="A0A2R7ZZD2"/>
<dbReference type="Gene3D" id="1.20.58.80">
    <property type="entry name" value="Phosphotransferase system, lactose/cellobiose-type IIA subunit"/>
    <property type="match status" value="1"/>
</dbReference>
<evidence type="ECO:0000256" key="7">
    <source>
        <dbReference type="PROSITE-ProRule" id="PRU00418"/>
    </source>
</evidence>
<dbReference type="Pfam" id="PF02255">
    <property type="entry name" value="PTS_IIA"/>
    <property type="match status" value="1"/>
</dbReference>
<sequence>MPDEQNLQFIMGLIINGGNAKSDAMEAVHAAKNGDFKLANQKLKEADDSLLKAHRSQKEMLTQEGNGNHFVVSLLTIHSQDHLMNASLFRDLAVEMVVVYKKLLQASID</sequence>
<dbReference type="PROSITE" id="PS51095">
    <property type="entry name" value="PTS_EIIA_TYPE_3"/>
    <property type="match status" value="1"/>
</dbReference>
<feature type="active site" description="Tele-phosphohistidine intermediate" evidence="5">
    <location>
        <position position="78"/>
    </location>
</feature>
<dbReference type="GO" id="GO:0016740">
    <property type="term" value="F:transferase activity"/>
    <property type="evidence" value="ECO:0007669"/>
    <property type="project" value="UniProtKB-KW"/>
</dbReference>
<dbReference type="STRING" id="2748.CDIV41_230152"/>
<dbReference type="RefSeq" id="WP_109841443.1">
    <property type="nucleotide sequence ID" value="NZ_CBCPJW010000002.1"/>
</dbReference>
<keyword evidence="1" id="KW-0813">Transport</keyword>
<gene>
    <name evidence="8" type="ORF">CKN69_01845</name>
</gene>
<dbReference type="InterPro" id="IPR003188">
    <property type="entry name" value="PTS_IIA_lac/cel"/>
</dbReference>
<dbReference type="GO" id="GO:0046872">
    <property type="term" value="F:metal ion binding"/>
    <property type="evidence" value="ECO:0007669"/>
    <property type="project" value="UniProtKB-KW"/>
</dbReference>
<organism evidence="8 9">
    <name type="scientific">Carnobacterium divergens</name>
    <name type="common">Lactobacillus divergens</name>
    <dbReference type="NCBI Taxonomy" id="2748"/>
    <lineage>
        <taxon>Bacteria</taxon>
        <taxon>Bacillati</taxon>
        <taxon>Bacillota</taxon>
        <taxon>Bacilli</taxon>
        <taxon>Lactobacillales</taxon>
        <taxon>Carnobacteriaceae</taxon>
        <taxon>Carnobacterium</taxon>
    </lineage>
</organism>
<evidence type="ECO:0000256" key="2">
    <source>
        <dbReference type="ARBA" id="ARBA00022597"/>
    </source>
</evidence>
<accession>A0A2R7ZZD2</accession>
<comment type="caution">
    <text evidence="8">The sequence shown here is derived from an EMBL/GenBank/DDBJ whole genome shotgun (WGS) entry which is preliminary data.</text>
</comment>
<keyword evidence="6" id="KW-0479">Metal-binding</keyword>
<evidence type="ECO:0000313" key="8">
    <source>
        <dbReference type="EMBL" id="TFJ29137.1"/>
    </source>
</evidence>
<name>A0A2R7ZZD2_CARDV</name>
<reference evidence="8 9" key="1">
    <citation type="journal article" date="2018" name="Int. J. Food Microbiol.">
        <title>Growth of Carnobacterium spp. isolated from chilled vacuum-packaged meat under relevant acidic conditions.</title>
        <authorList>
            <person name="Zhang P."/>
            <person name="Badoni M."/>
            <person name="Ganzle M."/>
            <person name="Yang X."/>
        </authorList>
    </citation>
    <scope>NUCLEOTIDE SEQUENCE [LARGE SCALE GENOMIC DNA]</scope>
    <source>
        <strain evidence="8 9">B2</strain>
    </source>
</reference>
<proteinExistence type="predicted"/>
<feature type="modified residue" description="Phosphohistidine; by HPr" evidence="7">
    <location>
        <position position="78"/>
    </location>
</feature>